<sequence>MLTSSHSSRELGDKANETKRGWYEHNRVEDLSTLGSLILRNYRRFIGSLFPTVLDFDEKMELNNRIIAELSTRPNLAPYDR</sequence>
<protein>
    <submittedName>
        <fullName evidence="1">Uncharacterized protein</fullName>
    </submittedName>
</protein>
<evidence type="ECO:0000313" key="2">
    <source>
        <dbReference type="Proteomes" id="UP000297031"/>
    </source>
</evidence>
<keyword evidence="2" id="KW-1185">Reference proteome</keyword>
<reference evidence="1 2" key="1">
    <citation type="submission" date="2019-02" db="EMBL/GenBank/DDBJ databases">
        <title>Isolation and identification of novel species under the genus Muribaculum.</title>
        <authorList>
            <person name="Miyake S."/>
            <person name="Ding Y."/>
            <person name="Low A."/>
            <person name="Soh M."/>
            <person name="Seedorf H."/>
        </authorList>
    </citation>
    <scope>NUCLEOTIDE SEQUENCE [LARGE SCALE GENOMIC DNA]</scope>
    <source>
        <strain evidence="1 2">TLL-A4</strain>
    </source>
</reference>
<dbReference type="KEGG" id="mgod:E7746_00675"/>
<gene>
    <name evidence="1" type="ORF">E7746_00675</name>
</gene>
<dbReference type="AlphaFoldDB" id="A0A4P7VMS2"/>
<dbReference type="Proteomes" id="UP000297031">
    <property type="component" value="Chromosome"/>
</dbReference>
<evidence type="ECO:0000313" key="1">
    <source>
        <dbReference type="EMBL" id="QCD34498.1"/>
    </source>
</evidence>
<organism evidence="1 2">
    <name type="scientific">Muribaculum gordoncarteri</name>
    <dbReference type="NCBI Taxonomy" id="2530390"/>
    <lineage>
        <taxon>Bacteria</taxon>
        <taxon>Pseudomonadati</taxon>
        <taxon>Bacteroidota</taxon>
        <taxon>Bacteroidia</taxon>
        <taxon>Bacteroidales</taxon>
        <taxon>Muribaculaceae</taxon>
        <taxon>Muribaculum</taxon>
    </lineage>
</organism>
<name>A0A4P7VMS2_9BACT</name>
<accession>A0A4P7VMS2</accession>
<dbReference type="RefSeq" id="WP_136409508.1">
    <property type="nucleotide sequence ID" value="NZ_CP039393.1"/>
</dbReference>
<dbReference type="EMBL" id="CP039393">
    <property type="protein sequence ID" value="QCD34498.1"/>
    <property type="molecule type" value="Genomic_DNA"/>
</dbReference>
<proteinExistence type="predicted"/>
<dbReference type="OrthoDB" id="1100586at2"/>